<name>A0A3A4L223_9NOCA</name>
<keyword evidence="4" id="KW-1185">Reference proteome</keyword>
<gene>
    <name evidence="3" type="ORF">D5S18_08750</name>
</gene>
<dbReference type="Proteomes" id="UP000266677">
    <property type="component" value="Unassembled WGS sequence"/>
</dbReference>
<organism evidence="3 4">
    <name type="scientific">Nocardia panacis</name>
    <dbReference type="NCBI Taxonomy" id="2340916"/>
    <lineage>
        <taxon>Bacteria</taxon>
        <taxon>Bacillati</taxon>
        <taxon>Actinomycetota</taxon>
        <taxon>Actinomycetes</taxon>
        <taxon>Mycobacteriales</taxon>
        <taxon>Nocardiaceae</taxon>
        <taxon>Nocardia</taxon>
    </lineage>
</organism>
<keyword evidence="1" id="KW-0175">Coiled coil</keyword>
<dbReference type="AlphaFoldDB" id="A0A3A4L223"/>
<evidence type="ECO:0000256" key="2">
    <source>
        <dbReference type="SAM" id="MobiDB-lite"/>
    </source>
</evidence>
<feature type="region of interest" description="Disordered" evidence="2">
    <location>
        <begin position="114"/>
        <end position="136"/>
    </location>
</feature>
<evidence type="ECO:0000313" key="3">
    <source>
        <dbReference type="EMBL" id="RJO76403.1"/>
    </source>
</evidence>
<comment type="caution">
    <text evidence="3">The sequence shown here is derived from an EMBL/GenBank/DDBJ whole genome shotgun (WGS) entry which is preliminary data.</text>
</comment>
<evidence type="ECO:0000256" key="1">
    <source>
        <dbReference type="SAM" id="Coils"/>
    </source>
</evidence>
<proteinExistence type="predicted"/>
<sequence length="136" mass="14494">MLRDIQEQLHGPGLRGWPQLGTDADGHHRTLVDGLALALDRIDRLTEESAALRDQVVELRREIGDLEMTTADLDAEVQRLSGRALPWPLSLLAGPAALVGEQLARLEAVLADLSNSAGPPRGSGNGTAAPLPRARS</sequence>
<protein>
    <submittedName>
        <fullName evidence="3">Uncharacterized protein</fullName>
    </submittedName>
</protein>
<reference evidence="3 4" key="1">
    <citation type="submission" date="2018-09" db="EMBL/GenBank/DDBJ databases">
        <title>YIM PH21274 draft genome.</title>
        <authorList>
            <person name="Miao C."/>
        </authorList>
    </citation>
    <scope>NUCLEOTIDE SEQUENCE [LARGE SCALE GENOMIC DNA]</scope>
    <source>
        <strain evidence="3 4">YIM PH 21724</strain>
    </source>
</reference>
<evidence type="ECO:0000313" key="4">
    <source>
        <dbReference type="Proteomes" id="UP000266677"/>
    </source>
</evidence>
<accession>A0A3A4L223</accession>
<dbReference type="EMBL" id="QZFU01000016">
    <property type="protein sequence ID" value="RJO76403.1"/>
    <property type="molecule type" value="Genomic_DNA"/>
</dbReference>
<feature type="coiled-coil region" evidence="1">
    <location>
        <begin position="35"/>
        <end position="76"/>
    </location>
</feature>